<dbReference type="SUPFAM" id="SSF46785">
    <property type="entry name" value="Winged helix' DNA-binding domain"/>
    <property type="match status" value="1"/>
</dbReference>
<dbReference type="InterPro" id="IPR036390">
    <property type="entry name" value="WH_DNA-bd_sf"/>
</dbReference>
<dbReference type="CDD" id="cd05466">
    <property type="entry name" value="PBP2_LTTR_substrate"/>
    <property type="match status" value="1"/>
</dbReference>
<dbReference type="Pfam" id="PF03466">
    <property type="entry name" value="LysR_substrate"/>
    <property type="match status" value="1"/>
</dbReference>
<dbReference type="GO" id="GO:0003700">
    <property type="term" value="F:DNA-binding transcription factor activity"/>
    <property type="evidence" value="ECO:0007669"/>
    <property type="project" value="InterPro"/>
</dbReference>
<gene>
    <name evidence="6" type="ORF">C7Y47_07610</name>
</gene>
<dbReference type="PRINTS" id="PR00039">
    <property type="entry name" value="HTHLYSR"/>
</dbReference>
<comment type="similarity">
    <text evidence="1">Belongs to the LysR transcriptional regulatory family.</text>
</comment>
<dbReference type="PROSITE" id="PS50931">
    <property type="entry name" value="HTH_LYSR"/>
    <property type="match status" value="1"/>
</dbReference>
<organism evidence="6 7">
    <name type="scientific">Lysinibacillus sphaericus</name>
    <name type="common">Bacillus sphaericus</name>
    <dbReference type="NCBI Taxonomy" id="1421"/>
    <lineage>
        <taxon>Bacteria</taxon>
        <taxon>Bacillati</taxon>
        <taxon>Bacillota</taxon>
        <taxon>Bacilli</taxon>
        <taxon>Bacillales</taxon>
        <taxon>Bacillaceae</taxon>
        <taxon>Lysinibacillus</taxon>
    </lineage>
</organism>
<accession>A0A544UMQ2</accession>
<dbReference type="RefSeq" id="WP_142508229.1">
    <property type="nucleotide sequence ID" value="NZ_SADV01000005.1"/>
</dbReference>
<sequence length="291" mass="32589">MSLVKYEILNKVAEVSSFTKAADALGLTQSAVSHAVSSLEKEFGFALIHRSRAGVTLTSEGNTMLRAMRHVLDAQELLQQEAAHILGVTRGKVRIGVISSISSNWMPEIVRIMDNQFPGIQVELREGDYYEIEQWLLSGEVDVGFLNGQKSKQYQFTELQQDPLLCIVSDKSPLYNKAEIDIVELENMPFIMTSYKGTNDVKVLLEQYHVKPNIRFELSEEVGIISMIAHQLGISILPKLVTYNLPATIKAIPLKQGGYRTIGIAMKHHASPVTKKFAEILSSWLKEQNMK</sequence>
<evidence type="ECO:0000313" key="6">
    <source>
        <dbReference type="EMBL" id="TQR35113.1"/>
    </source>
</evidence>
<keyword evidence="2" id="KW-0805">Transcription regulation</keyword>
<dbReference type="SUPFAM" id="SSF53850">
    <property type="entry name" value="Periplasmic binding protein-like II"/>
    <property type="match status" value="1"/>
</dbReference>
<dbReference type="InterPro" id="IPR000847">
    <property type="entry name" value="LysR_HTH_N"/>
</dbReference>
<dbReference type="PANTHER" id="PTHR30419:SF28">
    <property type="entry name" value="HTH-TYPE TRANSCRIPTIONAL REGULATOR BSDA"/>
    <property type="match status" value="1"/>
</dbReference>
<evidence type="ECO:0000256" key="3">
    <source>
        <dbReference type="ARBA" id="ARBA00023125"/>
    </source>
</evidence>
<proteinExistence type="inferred from homology"/>
<name>A0A544UMQ2_LYSSH</name>
<evidence type="ECO:0000256" key="1">
    <source>
        <dbReference type="ARBA" id="ARBA00009437"/>
    </source>
</evidence>
<keyword evidence="3" id="KW-0238">DNA-binding</keyword>
<dbReference type="Gene3D" id="1.10.10.10">
    <property type="entry name" value="Winged helix-like DNA-binding domain superfamily/Winged helix DNA-binding domain"/>
    <property type="match status" value="1"/>
</dbReference>
<evidence type="ECO:0000313" key="7">
    <source>
        <dbReference type="Proteomes" id="UP000317944"/>
    </source>
</evidence>
<evidence type="ECO:0000256" key="4">
    <source>
        <dbReference type="ARBA" id="ARBA00023163"/>
    </source>
</evidence>
<evidence type="ECO:0000256" key="2">
    <source>
        <dbReference type="ARBA" id="ARBA00023015"/>
    </source>
</evidence>
<dbReference type="InterPro" id="IPR005119">
    <property type="entry name" value="LysR_subst-bd"/>
</dbReference>
<comment type="caution">
    <text evidence="6">The sequence shown here is derived from an EMBL/GenBank/DDBJ whole genome shotgun (WGS) entry which is preliminary data.</text>
</comment>
<dbReference type="PANTHER" id="PTHR30419">
    <property type="entry name" value="HTH-TYPE TRANSCRIPTIONAL REGULATOR YBHD"/>
    <property type="match status" value="1"/>
</dbReference>
<dbReference type="InterPro" id="IPR036388">
    <property type="entry name" value="WH-like_DNA-bd_sf"/>
</dbReference>
<evidence type="ECO:0000259" key="5">
    <source>
        <dbReference type="PROSITE" id="PS50931"/>
    </source>
</evidence>
<dbReference type="Pfam" id="PF00126">
    <property type="entry name" value="HTH_1"/>
    <property type="match status" value="1"/>
</dbReference>
<reference evidence="6 7" key="1">
    <citation type="submission" date="2018-03" db="EMBL/GenBank/DDBJ databases">
        <title>Aerobic endospore-forming bacteria genome sequencing and assembly.</title>
        <authorList>
            <person name="Cavalcante D.A."/>
            <person name="Driks A."/>
            <person name="Putonti C."/>
            <person name="De-Souza M.T."/>
        </authorList>
    </citation>
    <scope>NUCLEOTIDE SEQUENCE [LARGE SCALE GENOMIC DNA]</scope>
    <source>
        <strain evidence="6 7">SDF0037</strain>
    </source>
</reference>
<dbReference type="InterPro" id="IPR050950">
    <property type="entry name" value="HTH-type_LysR_regulators"/>
</dbReference>
<protein>
    <submittedName>
        <fullName evidence="6">LysR family transcriptional regulator</fullName>
    </submittedName>
</protein>
<dbReference type="GO" id="GO:0003677">
    <property type="term" value="F:DNA binding"/>
    <property type="evidence" value="ECO:0007669"/>
    <property type="project" value="UniProtKB-KW"/>
</dbReference>
<dbReference type="GO" id="GO:0005829">
    <property type="term" value="C:cytosol"/>
    <property type="evidence" value="ECO:0007669"/>
    <property type="project" value="TreeGrafter"/>
</dbReference>
<dbReference type="Gene3D" id="3.40.190.290">
    <property type="match status" value="1"/>
</dbReference>
<dbReference type="Proteomes" id="UP000317944">
    <property type="component" value="Unassembled WGS sequence"/>
</dbReference>
<keyword evidence="4" id="KW-0804">Transcription</keyword>
<dbReference type="OrthoDB" id="63123at2"/>
<feature type="domain" description="HTH lysR-type" evidence="5">
    <location>
        <begin position="1"/>
        <end position="58"/>
    </location>
</feature>
<dbReference type="AlphaFoldDB" id="A0A544UMQ2"/>
<dbReference type="EMBL" id="SADV01000005">
    <property type="protein sequence ID" value="TQR35113.1"/>
    <property type="molecule type" value="Genomic_DNA"/>
</dbReference>